<protein>
    <submittedName>
        <fullName evidence="3">HEPN domain-containing protein</fullName>
    </submittedName>
</protein>
<evidence type="ECO:0000259" key="2">
    <source>
        <dbReference type="Pfam" id="PF05168"/>
    </source>
</evidence>
<dbReference type="InterPro" id="IPR007842">
    <property type="entry name" value="HEPN_dom"/>
</dbReference>
<reference evidence="3 4" key="2">
    <citation type="submission" date="2020-02" db="EMBL/GenBank/DDBJ databases">
        <title>Genome sequences of Thiorhodococcus mannitoliphagus and Thiorhodococcus minor, purple sulfur photosynthetic bacteria in the gammaproteobacterial family, Chromatiaceae.</title>
        <authorList>
            <person name="Aviles F.A."/>
            <person name="Meyer T.E."/>
            <person name="Kyndt J.A."/>
        </authorList>
    </citation>
    <scope>NUCLEOTIDE SEQUENCE [LARGE SCALE GENOMIC DNA]</scope>
    <source>
        <strain evidence="3 4">DSM 18266</strain>
    </source>
</reference>
<gene>
    <name evidence="3" type="ORF">G3480_25705</name>
</gene>
<reference evidence="4" key="1">
    <citation type="journal article" date="2020" name="Microbiol. Resour. Announc.">
        <title>Draft Genome Sequences of Thiorhodococcus mannitoliphagus and Thiorhodococcus minor, Purple Sulfur Photosynthetic Bacteria in the Gammaproteobacterial Family Chromatiaceae.</title>
        <authorList>
            <person name="Aviles F.A."/>
            <person name="Meyer T.E."/>
            <person name="Kyndt J.A."/>
        </authorList>
    </citation>
    <scope>NUCLEOTIDE SEQUENCE [LARGE SCALE GENOMIC DNA]</scope>
    <source>
        <strain evidence="4">DSM 18266</strain>
    </source>
</reference>
<accession>A0A6P1E1F9</accession>
<name>A0A6P1E1F9_9GAMM</name>
<dbReference type="AlphaFoldDB" id="A0A6P1E1F9"/>
<keyword evidence="4" id="KW-1185">Reference proteome</keyword>
<dbReference type="PANTHER" id="PTHR36565:SF1">
    <property type="entry name" value="UPF0332 PROTEIN TM_1000"/>
    <property type="match status" value="1"/>
</dbReference>
<feature type="domain" description="HEPN" evidence="2">
    <location>
        <begin position="9"/>
        <end position="118"/>
    </location>
</feature>
<evidence type="ECO:0000313" key="4">
    <source>
        <dbReference type="Proteomes" id="UP000471640"/>
    </source>
</evidence>
<dbReference type="RefSeq" id="WP_164657053.1">
    <property type="nucleotide sequence ID" value="NZ_JAAIJR010000256.1"/>
</dbReference>
<dbReference type="InterPro" id="IPR052226">
    <property type="entry name" value="UPF0332_toxin"/>
</dbReference>
<evidence type="ECO:0000313" key="3">
    <source>
        <dbReference type="EMBL" id="NEX23630.1"/>
    </source>
</evidence>
<dbReference type="EMBL" id="JAAIJR010000256">
    <property type="protein sequence ID" value="NEX23630.1"/>
    <property type="molecule type" value="Genomic_DNA"/>
</dbReference>
<comment type="similarity">
    <text evidence="1">Belongs to the UPF0332 family.</text>
</comment>
<evidence type="ECO:0000256" key="1">
    <source>
        <dbReference type="ARBA" id="ARBA00038248"/>
    </source>
</evidence>
<dbReference type="Pfam" id="PF05168">
    <property type="entry name" value="HEPN"/>
    <property type="match status" value="1"/>
</dbReference>
<comment type="caution">
    <text evidence="3">The sequence shown here is derived from an EMBL/GenBank/DDBJ whole genome shotgun (WGS) entry which is preliminary data.</text>
</comment>
<dbReference type="Proteomes" id="UP000471640">
    <property type="component" value="Unassembled WGS sequence"/>
</dbReference>
<sequence length="120" mass="13161">MTPESEALLAAAAKLQAAELLFKEGLNGDAASRAYYAVFHAISALHLANGNTFSSHAQLIGRFNKDFVRTGLFAPEYTRIVTRLFEDRQLGDYDAVTAMADDQAKRDVADARRLIDAIRA</sequence>
<proteinExistence type="inferred from homology"/>
<dbReference type="Gene3D" id="1.20.120.330">
    <property type="entry name" value="Nucleotidyltransferases domain 2"/>
    <property type="match status" value="1"/>
</dbReference>
<dbReference type="PANTHER" id="PTHR36565">
    <property type="entry name" value="UPF0332 PROTEIN TM_1000"/>
    <property type="match status" value="1"/>
</dbReference>
<organism evidence="3 4">
    <name type="scientific">Thiorhodococcus mannitoliphagus</name>
    <dbReference type="NCBI Taxonomy" id="329406"/>
    <lineage>
        <taxon>Bacteria</taxon>
        <taxon>Pseudomonadati</taxon>
        <taxon>Pseudomonadota</taxon>
        <taxon>Gammaproteobacteria</taxon>
        <taxon>Chromatiales</taxon>
        <taxon>Chromatiaceae</taxon>
        <taxon>Thiorhodococcus</taxon>
    </lineage>
</organism>